<accession>A0A0A9EXX3</accession>
<dbReference type="EMBL" id="GBRH01194062">
    <property type="protein sequence ID" value="JAE03834.1"/>
    <property type="molecule type" value="Transcribed_RNA"/>
</dbReference>
<sequence length="24" mass="2733">MTCYSHHITYPHAHLIESAIASHL</sequence>
<protein>
    <submittedName>
        <fullName evidence="1">Uncharacterized protein</fullName>
    </submittedName>
</protein>
<reference evidence="1" key="1">
    <citation type="submission" date="2014-09" db="EMBL/GenBank/DDBJ databases">
        <authorList>
            <person name="Magalhaes I.L.F."/>
            <person name="Oliveira U."/>
            <person name="Santos F.R."/>
            <person name="Vidigal T.H.D.A."/>
            <person name="Brescovit A.D."/>
            <person name="Santos A.J."/>
        </authorList>
    </citation>
    <scope>NUCLEOTIDE SEQUENCE</scope>
    <source>
        <tissue evidence="1">Shoot tissue taken approximately 20 cm above the soil surface</tissue>
    </source>
</reference>
<organism evidence="1">
    <name type="scientific">Arundo donax</name>
    <name type="common">Giant reed</name>
    <name type="synonym">Donax arundinaceus</name>
    <dbReference type="NCBI Taxonomy" id="35708"/>
    <lineage>
        <taxon>Eukaryota</taxon>
        <taxon>Viridiplantae</taxon>
        <taxon>Streptophyta</taxon>
        <taxon>Embryophyta</taxon>
        <taxon>Tracheophyta</taxon>
        <taxon>Spermatophyta</taxon>
        <taxon>Magnoliopsida</taxon>
        <taxon>Liliopsida</taxon>
        <taxon>Poales</taxon>
        <taxon>Poaceae</taxon>
        <taxon>PACMAD clade</taxon>
        <taxon>Arundinoideae</taxon>
        <taxon>Arundineae</taxon>
        <taxon>Arundo</taxon>
    </lineage>
</organism>
<proteinExistence type="predicted"/>
<dbReference type="AlphaFoldDB" id="A0A0A9EXX3"/>
<reference evidence="1" key="2">
    <citation type="journal article" date="2015" name="Data Brief">
        <title>Shoot transcriptome of the giant reed, Arundo donax.</title>
        <authorList>
            <person name="Barrero R.A."/>
            <person name="Guerrero F.D."/>
            <person name="Moolhuijzen P."/>
            <person name="Goolsby J.A."/>
            <person name="Tidwell J."/>
            <person name="Bellgard S.E."/>
            <person name="Bellgard M.I."/>
        </authorList>
    </citation>
    <scope>NUCLEOTIDE SEQUENCE</scope>
    <source>
        <tissue evidence="1">Shoot tissue taken approximately 20 cm above the soil surface</tissue>
    </source>
</reference>
<name>A0A0A9EXX3_ARUDO</name>
<evidence type="ECO:0000313" key="1">
    <source>
        <dbReference type="EMBL" id="JAE03834.1"/>
    </source>
</evidence>